<dbReference type="AlphaFoldDB" id="A0A545TJ91"/>
<gene>
    <name evidence="2" type="ORF">FLL45_04890</name>
</gene>
<protein>
    <submittedName>
        <fullName evidence="2">Uncharacterized protein</fullName>
    </submittedName>
</protein>
<accession>A0A545TJ91</accession>
<dbReference type="EMBL" id="VIKR01000001">
    <property type="protein sequence ID" value="TQV77285.1"/>
    <property type="molecule type" value="Genomic_DNA"/>
</dbReference>
<feature type="compositionally biased region" description="Polar residues" evidence="1">
    <location>
        <begin position="1"/>
        <end position="15"/>
    </location>
</feature>
<feature type="compositionally biased region" description="Basic and acidic residues" evidence="1">
    <location>
        <begin position="19"/>
        <end position="68"/>
    </location>
</feature>
<dbReference type="Proteomes" id="UP000317839">
    <property type="component" value="Unassembled WGS sequence"/>
</dbReference>
<comment type="caution">
    <text evidence="2">The sequence shown here is derived from an EMBL/GenBank/DDBJ whole genome shotgun (WGS) entry which is preliminary data.</text>
</comment>
<keyword evidence="3" id="KW-1185">Reference proteome</keyword>
<evidence type="ECO:0000313" key="3">
    <source>
        <dbReference type="Proteomes" id="UP000317839"/>
    </source>
</evidence>
<reference evidence="2 3" key="1">
    <citation type="submission" date="2019-06" db="EMBL/GenBank/DDBJ databases">
        <title>Draft genome of Aliikangiella marina GYP-15.</title>
        <authorList>
            <person name="Wang G."/>
        </authorList>
    </citation>
    <scope>NUCLEOTIDE SEQUENCE [LARGE SCALE GENOMIC DNA]</scope>
    <source>
        <strain evidence="2 3">GYP-15</strain>
    </source>
</reference>
<evidence type="ECO:0000256" key="1">
    <source>
        <dbReference type="SAM" id="MobiDB-lite"/>
    </source>
</evidence>
<dbReference type="RefSeq" id="WP_142940858.1">
    <property type="nucleotide sequence ID" value="NZ_VIKR01000001.1"/>
</dbReference>
<sequence>MQSTSTGEQKAQLSPQLIKKLDAMRDTQSDDLMKAHREQPDQQEHREQPHQQEHREQPDQKEHREKGN</sequence>
<proteinExistence type="predicted"/>
<name>A0A545TJ91_9GAMM</name>
<evidence type="ECO:0000313" key="2">
    <source>
        <dbReference type="EMBL" id="TQV77285.1"/>
    </source>
</evidence>
<feature type="region of interest" description="Disordered" evidence="1">
    <location>
        <begin position="1"/>
        <end position="68"/>
    </location>
</feature>
<organism evidence="2 3">
    <name type="scientific">Aliikangiella marina</name>
    <dbReference type="NCBI Taxonomy" id="1712262"/>
    <lineage>
        <taxon>Bacteria</taxon>
        <taxon>Pseudomonadati</taxon>
        <taxon>Pseudomonadota</taxon>
        <taxon>Gammaproteobacteria</taxon>
        <taxon>Oceanospirillales</taxon>
        <taxon>Pleioneaceae</taxon>
        <taxon>Aliikangiella</taxon>
    </lineage>
</organism>